<proteinExistence type="predicted"/>
<reference evidence="5 6" key="1">
    <citation type="submission" date="2009-10" db="EMBL/GenBank/DDBJ databases">
        <authorList>
            <person name="Muzny D."/>
            <person name="Qin X."/>
            <person name="Deng J."/>
            <person name="Jiang H."/>
            <person name="Liu Y."/>
            <person name="Qu J."/>
            <person name="Song X.-Z."/>
            <person name="Zhang L."/>
            <person name="Thornton R."/>
            <person name="Coyle M."/>
            <person name="Francisco L."/>
            <person name="Jackson L."/>
            <person name="Javaid M."/>
            <person name="Korchina V."/>
            <person name="Kovar C."/>
            <person name="Mata R."/>
            <person name="Mathew T."/>
            <person name="Ngo R."/>
            <person name="Nguyen L."/>
            <person name="Nguyen N."/>
            <person name="Okwuonu G."/>
            <person name="Ongeri F."/>
            <person name="Pham C."/>
            <person name="Simmons D."/>
            <person name="Wilczek-Boney K."/>
            <person name="Hale W."/>
            <person name="Jakkamsetti A."/>
            <person name="Pham P."/>
            <person name="Ruth R."/>
            <person name="San Lucas F."/>
            <person name="Warren J."/>
            <person name="Zhang J."/>
            <person name="Zhao Z."/>
            <person name="Zhou C."/>
            <person name="Zhu D."/>
            <person name="Lee S."/>
            <person name="Bess C."/>
            <person name="Blankenburg K."/>
            <person name="Forbes L."/>
            <person name="Fu Q."/>
            <person name="Gubbala S."/>
            <person name="Hirani K."/>
            <person name="Jayaseelan J.C."/>
            <person name="Lara F."/>
            <person name="Munidasa M."/>
            <person name="Palculict T."/>
            <person name="Patil S."/>
            <person name="Pu L.-L."/>
            <person name="Saada N."/>
            <person name="Tang L."/>
            <person name="Weissenberger G."/>
            <person name="Zhu Y."/>
            <person name="Hemphill L."/>
            <person name="Shang Y."/>
            <person name="Youmans B."/>
            <person name="Ayvaz T."/>
            <person name="Ross M."/>
            <person name="Santibanez J."/>
            <person name="Aqrawi P."/>
            <person name="Gross S."/>
            <person name="Joshi V."/>
            <person name="Fowler G."/>
            <person name="Nazareth L."/>
            <person name="Reid J."/>
            <person name="Worley K."/>
            <person name="Petrosino J."/>
            <person name="Highlander S."/>
            <person name="Gibbs R."/>
        </authorList>
    </citation>
    <scope>NUCLEOTIDE SEQUENCE [LARGE SCALE GENOMIC DNA]</scope>
    <source>
        <strain evidence="5 6">ATCC 43325</strain>
    </source>
</reference>
<evidence type="ECO:0000313" key="5">
    <source>
        <dbReference type="EMBL" id="EEX50919.1"/>
    </source>
</evidence>
<evidence type="ECO:0000256" key="3">
    <source>
        <dbReference type="ARBA" id="ARBA00023315"/>
    </source>
</evidence>
<protein>
    <submittedName>
        <fullName evidence="5">Acyltransferase</fullName>
    </submittedName>
</protein>
<dbReference type="PANTHER" id="PTHR10434:SF11">
    <property type="entry name" value="1-ACYL-SN-GLYCEROL-3-PHOSPHATE ACYLTRANSFERASE"/>
    <property type="match status" value="1"/>
</dbReference>
<keyword evidence="6" id="KW-1185">Reference proteome</keyword>
<dbReference type="GO" id="GO:0006654">
    <property type="term" value="P:phosphatidic acid biosynthetic process"/>
    <property type="evidence" value="ECO:0007669"/>
    <property type="project" value="TreeGrafter"/>
</dbReference>
<sequence>MKPLNHKKENKMLAKFVDFILCRFTSFITGVRPQSVVSQQSVGKNRLYYANHNSHGDFILLWVSLPYEVRQNTRPVAGADYWAKGKIRRFLAEKVFNMLLIERGGDDPKAITDKISDVLKESSLIIFPEGTRKIDDDVALQPFKSGLYYVAKENPDLELVPVWISNMHNVLPKGFILPIPLLCDLYLGEPLYYQEGEEKETFLARAEQALLKLNPKQKGA</sequence>
<accession>C9PND2</accession>
<name>C9PND2_9PAST</name>
<dbReference type="SUPFAM" id="SSF69593">
    <property type="entry name" value="Glycerol-3-phosphate (1)-acyltransferase"/>
    <property type="match status" value="1"/>
</dbReference>
<dbReference type="STRING" id="667128.HMPREF0621_0506"/>
<dbReference type="EMBL" id="ACZR01000005">
    <property type="protein sequence ID" value="EEX50919.1"/>
    <property type="molecule type" value="Genomic_DNA"/>
</dbReference>
<evidence type="ECO:0000259" key="4">
    <source>
        <dbReference type="SMART" id="SM00563"/>
    </source>
</evidence>
<dbReference type="SMART" id="SM00563">
    <property type="entry name" value="PlsC"/>
    <property type="match status" value="1"/>
</dbReference>
<dbReference type="Proteomes" id="UP000005519">
    <property type="component" value="Unassembled WGS sequence"/>
</dbReference>
<evidence type="ECO:0000256" key="2">
    <source>
        <dbReference type="ARBA" id="ARBA00022679"/>
    </source>
</evidence>
<keyword evidence="2 5" id="KW-0808">Transferase</keyword>
<dbReference type="GO" id="GO:0003841">
    <property type="term" value="F:1-acylglycerol-3-phosphate O-acyltransferase activity"/>
    <property type="evidence" value="ECO:0007669"/>
    <property type="project" value="TreeGrafter"/>
</dbReference>
<dbReference type="AlphaFoldDB" id="C9PND2"/>
<evidence type="ECO:0000256" key="1">
    <source>
        <dbReference type="ARBA" id="ARBA00005189"/>
    </source>
</evidence>
<dbReference type="InterPro" id="IPR002123">
    <property type="entry name" value="Plipid/glycerol_acylTrfase"/>
</dbReference>
<organism evidence="5 6">
    <name type="scientific">Pasteurella dagmatis ATCC 43325</name>
    <dbReference type="NCBI Taxonomy" id="667128"/>
    <lineage>
        <taxon>Bacteria</taxon>
        <taxon>Pseudomonadati</taxon>
        <taxon>Pseudomonadota</taxon>
        <taxon>Gammaproteobacteria</taxon>
        <taxon>Pasteurellales</taxon>
        <taxon>Pasteurellaceae</taxon>
        <taxon>Pasteurella</taxon>
    </lineage>
</organism>
<keyword evidence="3 5" id="KW-0012">Acyltransferase</keyword>
<gene>
    <name evidence="5" type="ORF">HMPREF0621_0506</name>
</gene>
<dbReference type="CDD" id="cd07989">
    <property type="entry name" value="LPLAT_AGPAT-like"/>
    <property type="match status" value="1"/>
</dbReference>
<feature type="domain" description="Phospholipid/glycerol acyltransferase" evidence="4">
    <location>
        <begin position="46"/>
        <end position="167"/>
    </location>
</feature>
<dbReference type="PANTHER" id="PTHR10434">
    <property type="entry name" value="1-ACYL-SN-GLYCEROL-3-PHOSPHATE ACYLTRANSFERASE"/>
    <property type="match status" value="1"/>
</dbReference>
<evidence type="ECO:0000313" key="6">
    <source>
        <dbReference type="Proteomes" id="UP000005519"/>
    </source>
</evidence>
<dbReference type="HOGENOM" id="CLU_027938_8_1_6"/>
<dbReference type="Pfam" id="PF01553">
    <property type="entry name" value="Acyltransferase"/>
    <property type="match status" value="1"/>
</dbReference>
<comment type="pathway">
    <text evidence="1">Lipid metabolism.</text>
</comment>
<comment type="caution">
    <text evidence="5">The sequence shown here is derived from an EMBL/GenBank/DDBJ whole genome shotgun (WGS) entry which is preliminary data.</text>
</comment>